<sequence>MRDRRAQEERERQRRADTIRGYVAQHALDAQSRLDTAWFHLACTQAKVHDNVLRIAGLERQVRELCESGGVRDPEHAYAVLMGADSSGSADVNVNGFGGGYGEGEGDGGLVGPWSASSLARAEDEFDRFVADMQMGGGSQGTARSERWQGRCDDDVSGDSGVAGVGSRDRSRFPRQGPNGREYHG</sequence>
<dbReference type="EMBL" id="RYZI01000786">
    <property type="protein sequence ID" value="RWA03463.1"/>
    <property type="molecule type" value="Genomic_DNA"/>
</dbReference>
<name>A0A439CMS5_9PEZI</name>
<feature type="compositionally biased region" description="Basic and acidic residues" evidence="1">
    <location>
        <begin position="144"/>
        <end position="154"/>
    </location>
</feature>
<evidence type="ECO:0000256" key="1">
    <source>
        <dbReference type="SAM" id="MobiDB-lite"/>
    </source>
</evidence>
<evidence type="ECO:0000313" key="2">
    <source>
        <dbReference type="EMBL" id="RWA03463.1"/>
    </source>
</evidence>
<feature type="region of interest" description="Disordered" evidence="1">
    <location>
        <begin position="134"/>
        <end position="185"/>
    </location>
</feature>
<organism evidence="2 3">
    <name type="scientific">Xylaria grammica</name>
    <dbReference type="NCBI Taxonomy" id="363999"/>
    <lineage>
        <taxon>Eukaryota</taxon>
        <taxon>Fungi</taxon>
        <taxon>Dikarya</taxon>
        <taxon>Ascomycota</taxon>
        <taxon>Pezizomycotina</taxon>
        <taxon>Sordariomycetes</taxon>
        <taxon>Xylariomycetidae</taxon>
        <taxon>Xylariales</taxon>
        <taxon>Xylariaceae</taxon>
        <taxon>Xylaria</taxon>
    </lineage>
</organism>
<keyword evidence="3" id="KW-1185">Reference proteome</keyword>
<evidence type="ECO:0000313" key="3">
    <source>
        <dbReference type="Proteomes" id="UP000286045"/>
    </source>
</evidence>
<reference evidence="2 3" key="1">
    <citation type="submission" date="2018-12" db="EMBL/GenBank/DDBJ databases">
        <title>Draft genome sequence of Xylaria grammica IHI A82.</title>
        <authorList>
            <person name="Buettner E."/>
            <person name="Kellner H."/>
        </authorList>
    </citation>
    <scope>NUCLEOTIDE SEQUENCE [LARGE SCALE GENOMIC DNA]</scope>
    <source>
        <strain evidence="2 3">IHI A82</strain>
    </source>
</reference>
<protein>
    <submittedName>
        <fullName evidence="2">Uncharacterized protein</fullName>
    </submittedName>
</protein>
<accession>A0A439CMS5</accession>
<dbReference type="Proteomes" id="UP000286045">
    <property type="component" value="Unassembled WGS sequence"/>
</dbReference>
<comment type="caution">
    <text evidence="2">The sequence shown here is derived from an EMBL/GenBank/DDBJ whole genome shotgun (WGS) entry which is preliminary data.</text>
</comment>
<proteinExistence type="predicted"/>
<gene>
    <name evidence="2" type="ORF">EKO27_g11642</name>
</gene>
<dbReference type="AlphaFoldDB" id="A0A439CMS5"/>